<dbReference type="SUPFAM" id="SSF56194">
    <property type="entry name" value="Uridine diphospho-N-Acetylenolpyruvylglucosamine reductase, MurB, C-terminal domain"/>
    <property type="match status" value="1"/>
</dbReference>
<dbReference type="NCBIfam" id="TIGR00179">
    <property type="entry name" value="murB"/>
    <property type="match status" value="1"/>
</dbReference>
<dbReference type="Gene3D" id="3.30.465.10">
    <property type="match status" value="1"/>
</dbReference>
<keyword evidence="8 19" id="KW-0132">Cell division</keyword>
<dbReference type="EC" id="1.3.1.98" evidence="5 19"/>
<dbReference type="Gene3D" id="3.90.78.10">
    <property type="entry name" value="UDP-N-acetylenolpyruvoylglucosamine reductase, C-terminal domain"/>
    <property type="match status" value="1"/>
</dbReference>
<dbReference type="KEGG" id="cip:FZC35_02130"/>
<evidence type="ECO:0000256" key="16">
    <source>
        <dbReference type="ARBA" id="ARBA00023316"/>
    </source>
</evidence>
<evidence type="ECO:0000256" key="3">
    <source>
        <dbReference type="ARBA" id="ARBA00004496"/>
    </source>
</evidence>
<dbReference type="InterPro" id="IPR036318">
    <property type="entry name" value="FAD-bd_PCMH-like_sf"/>
</dbReference>
<dbReference type="InterPro" id="IPR016167">
    <property type="entry name" value="FAD-bd_PCMH_sub1"/>
</dbReference>
<dbReference type="InterPro" id="IPR006094">
    <property type="entry name" value="Oxid_FAD_bind_N"/>
</dbReference>
<evidence type="ECO:0000256" key="4">
    <source>
        <dbReference type="ARBA" id="ARBA00004752"/>
    </source>
</evidence>
<keyword evidence="12 19" id="KW-0133">Cell shape</keyword>
<comment type="catalytic activity">
    <reaction evidence="18 19">
        <text>UDP-N-acetyl-alpha-D-muramate + NADP(+) = UDP-N-acetyl-3-O-(1-carboxyvinyl)-alpha-D-glucosamine + NADPH + H(+)</text>
        <dbReference type="Rhea" id="RHEA:12248"/>
        <dbReference type="ChEBI" id="CHEBI:15378"/>
        <dbReference type="ChEBI" id="CHEBI:57783"/>
        <dbReference type="ChEBI" id="CHEBI:58349"/>
        <dbReference type="ChEBI" id="CHEBI:68483"/>
        <dbReference type="ChEBI" id="CHEBI:70757"/>
        <dbReference type="EC" id="1.3.1.98"/>
    </reaction>
</comment>
<evidence type="ECO:0000256" key="5">
    <source>
        <dbReference type="ARBA" id="ARBA00012518"/>
    </source>
</evidence>
<evidence type="ECO:0000256" key="6">
    <source>
        <dbReference type="ARBA" id="ARBA00015188"/>
    </source>
</evidence>
<dbReference type="InterPro" id="IPR036635">
    <property type="entry name" value="MurB_C_sf"/>
</dbReference>
<evidence type="ECO:0000256" key="18">
    <source>
        <dbReference type="ARBA" id="ARBA00048914"/>
    </source>
</evidence>
<dbReference type="HAMAP" id="MF_00037">
    <property type="entry name" value="MurB"/>
    <property type="match status" value="1"/>
</dbReference>
<evidence type="ECO:0000256" key="13">
    <source>
        <dbReference type="ARBA" id="ARBA00022984"/>
    </source>
</evidence>
<keyword evidence="15 19" id="KW-0131">Cell cycle</keyword>
<evidence type="ECO:0000256" key="19">
    <source>
        <dbReference type="HAMAP-Rule" id="MF_00037"/>
    </source>
</evidence>
<dbReference type="RefSeq" id="WP_148981010.1">
    <property type="nucleotide sequence ID" value="NZ_CP043315.1"/>
</dbReference>
<evidence type="ECO:0000256" key="10">
    <source>
        <dbReference type="ARBA" id="ARBA00022827"/>
    </source>
</evidence>
<gene>
    <name evidence="19 21" type="primary">murB</name>
    <name evidence="21" type="ORF">FZC35_02130</name>
</gene>
<keyword evidence="14 19" id="KW-0560">Oxidoreductase</keyword>
<dbReference type="GO" id="GO:0071555">
    <property type="term" value="P:cell wall organization"/>
    <property type="evidence" value="ECO:0007669"/>
    <property type="project" value="UniProtKB-KW"/>
</dbReference>
<comment type="function">
    <text evidence="2 19">Cell wall formation.</text>
</comment>
<dbReference type="Pfam" id="PF02873">
    <property type="entry name" value="MurB_C"/>
    <property type="match status" value="1"/>
</dbReference>
<dbReference type="Proteomes" id="UP000325155">
    <property type="component" value="Chromosome"/>
</dbReference>
<feature type="domain" description="FAD-binding PCMH-type" evidence="20">
    <location>
        <begin position="13"/>
        <end position="183"/>
    </location>
</feature>
<dbReference type="GO" id="GO:0008360">
    <property type="term" value="P:regulation of cell shape"/>
    <property type="evidence" value="ECO:0007669"/>
    <property type="project" value="UniProtKB-KW"/>
</dbReference>
<dbReference type="UniPathway" id="UPA00219"/>
<evidence type="ECO:0000313" key="21">
    <source>
        <dbReference type="EMBL" id="QEK38163.1"/>
    </source>
</evidence>
<evidence type="ECO:0000256" key="12">
    <source>
        <dbReference type="ARBA" id="ARBA00022960"/>
    </source>
</evidence>
<dbReference type="PROSITE" id="PS51387">
    <property type="entry name" value="FAD_PCMH"/>
    <property type="match status" value="1"/>
</dbReference>
<organism evidence="21 22">
    <name type="scientific">Candidatus Cytomitobacter indipagum</name>
    <dbReference type="NCBI Taxonomy" id="2601575"/>
    <lineage>
        <taxon>Bacteria</taxon>
        <taxon>Pseudomonadati</taxon>
        <taxon>Pseudomonadota</taxon>
        <taxon>Alphaproteobacteria</taxon>
        <taxon>Holosporales</taxon>
        <taxon>Holosporaceae</taxon>
        <taxon>Candidatus Cytomitobacter</taxon>
    </lineage>
</organism>
<dbReference type="GO" id="GO:0051301">
    <property type="term" value="P:cell division"/>
    <property type="evidence" value="ECO:0007669"/>
    <property type="project" value="UniProtKB-KW"/>
</dbReference>
<evidence type="ECO:0000256" key="2">
    <source>
        <dbReference type="ARBA" id="ARBA00003921"/>
    </source>
</evidence>
<feature type="active site" evidence="19">
    <location>
        <position position="153"/>
    </location>
</feature>
<comment type="similarity">
    <text evidence="19">Belongs to the MurB family.</text>
</comment>
<dbReference type="InterPro" id="IPR016166">
    <property type="entry name" value="FAD-bd_PCMH"/>
</dbReference>
<dbReference type="OrthoDB" id="9804753at2"/>
<comment type="cofactor">
    <cofactor evidence="1 19">
        <name>FAD</name>
        <dbReference type="ChEBI" id="CHEBI:57692"/>
    </cofactor>
</comment>
<dbReference type="InterPro" id="IPR003170">
    <property type="entry name" value="MurB"/>
</dbReference>
<keyword evidence="7 19" id="KW-0963">Cytoplasm</keyword>
<evidence type="ECO:0000313" key="22">
    <source>
        <dbReference type="Proteomes" id="UP000325155"/>
    </source>
</evidence>
<evidence type="ECO:0000256" key="1">
    <source>
        <dbReference type="ARBA" id="ARBA00001974"/>
    </source>
</evidence>
<keyword evidence="10 19" id="KW-0274">FAD</keyword>
<dbReference type="Gene3D" id="3.30.43.10">
    <property type="entry name" value="Uridine Diphospho-n-acetylenolpyruvylglucosamine Reductase, domain 2"/>
    <property type="match status" value="1"/>
</dbReference>
<sequence length="273" mass="30968">MIKKLGKDITWIRTGGEVDIFEPNSIYELKSFLKNNKKVIPVGFGSNIIIPDSGLDKTIIRLNNMQNDIQINSDHLTINAGTPNIIVSRFCTENNLSNLEFLHTIPGTIGGALYMNAGAYGYCVSDYLLWAELIDLDGNIHRLNRCEIKYEYRKSNIPDGMIFLKGCFKVENCNNVKNKIKQMKQYRNDKQPRVNTFGSVFTNHAKYNAWKLIEQSGCYGMKIGGAYISELHCNFIINDGSATSKNIKDLINQIQQKVFNHSGILLEEEVIFL</sequence>
<dbReference type="EMBL" id="CP043315">
    <property type="protein sequence ID" value="QEK38163.1"/>
    <property type="molecule type" value="Genomic_DNA"/>
</dbReference>
<evidence type="ECO:0000256" key="9">
    <source>
        <dbReference type="ARBA" id="ARBA00022630"/>
    </source>
</evidence>
<dbReference type="AlphaFoldDB" id="A0A5C0UEU6"/>
<dbReference type="NCBIfam" id="NF010480">
    <property type="entry name" value="PRK13905.1"/>
    <property type="match status" value="1"/>
</dbReference>
<keyword evidence="9 19" id="KW-0285">Flavoprotein</keyword>
<feature type="active site" description="Proton donor" evidence="19">
    <location>
        <position position="199"/>
    </location>
</feature>
<dbReference type="GO" id="GO:0005829">
    <property type="term" value="C:cytosol"/>
    <property type="evidence" value="ECO:0007669"/>
    <property type="project" value="TreeGrafter"/>
</dbReference>
<comment type="subcellular location">
    <subcellularLocation>
        <location evidence="3 19">Cytoplasm</location>
    </subcellularLocation>
</comment>
<evidence type="ECO:0000256" key="17">
    <source>
        <dbReference type="ARBA" id="ARBA00031026"/>
    </source>
</evidence>
<reference evidence="21 22" key="1">
    <citation type="submission" date="2019-08" db="EMBL/GenBank/DDBJ databases">
        <title>Highly reduced genomes of protist endosymbionts show evolutionary convergence.</title>
        <authorList>
            <person name="George E."/>
            <person name="Husnik F."/>
            <person name="Tashyreva D."/>
            <person name="Prokopchuk G."/>
            <person name="Horak A."/>
            <person name="Kwong W.K."/>
            <person name="Lukes J."/>
            <person name="Keeling P.J."/>
        </authorList>
    </citation>
    <scope>NUCLEOTIDE SEQUENCE [LARGE SCALE GENOMIC DNA]</scope>
    <source>
        <strain evidence="21">1605</strain>
    </source>
</reference>
<dbReference type="GO" id="GO:0008762">
    <property type="term" value="F:UDP-N-acetylmuramate dehydrogenase activity"/>
    <property type="evidence" value="ECO:0007669"/>
    <property type="project" value="UniProtKB-UniRule"/>
</dbReference>
<evidence type="ECO:0000256" key="11">
    <source>
        <dbReference type="ARBA" id="ARBA00022857"/>
    </source>
</evidence>
<dbReference type="InterPro" id="IPR016169">
    <property type="entry name" value="FAD-bd_PCMH_sub2"/>
</dbReference>
<keyword evidence="11 19" id="KW-0521">NADP</keyword>
<name>A0A5C0UEU6_9PROT</name>
<accession>A0A5C0UEU6</accession>
<evidence type="ECO:0000259" key="20">
    <source>
        <dbReference type="PROSITE" id="PS51387"/>
    </source>
</evidence>
<dbReference type="PANTHER" id="PTHR21071:SF4">
    <property type="entry name" value="UDP-N-ACETYLENOLPYRUVOYLGLUCOSAMINE REDUCTASE"/>
    <property type="match status" value="1"/>
</dbReference>
<dbReference type="PANTHER" id="PTHR21071">
    <property type="entry name" value="UDP-N-ACETYLENOLPYRUVOYLGLUCOSAMINE REDUCTASE"/>
    <property type="match status" value="1"/>
</dbReference>
<evidence type="ECO:0000256" key="15">
    <source>
        <dbReference type="ARBA" id="ARBA00023306"/>
    </source>
</evidence>
<evidence type="ECO:0000256" key="14">
    <source>
        <dbReference type="ARBA" id="ARBA00023002"/>
    </source>
</evidence>
<dbReference type="SUPFAM" id="SSF56176">
    <property type="entry name" value="FAD-binding/transporter-associated domain-like"/>
    <property type="match status" value="1"/>
</dbReference>
<feature type="active site" evidence="19">
    <location>
        <position position="269"/>
    </location>
</feature>
<evidence type="ECO:0000256" key="8">
    <source>
        <dbReference type="ARBA" id="ARBA00022618"/>
    </source>
</evidence>
<protein>
    <recommendedName>
        <fullName evidence="6 19">UDP-N-acetylenolpyruvoylglucosamine reductase</fullName>
        <ecNumber evidence="5 19">1.3.1.98</ecNumber>
    </recommendedName>
    <alternativeName>
        <fullName evidence="17 19">UDP-N-acetylmuramate dehydrogenase</fullName>
    </alternativeName>
</protein>
<dbReference type="InterPro" id="IPR011601">
    <property type="entry name" value="MurB_C"/>
</dbReference>
<dbReference type="GO" id="GO:0009252">
    <property type="term" value="P:peptidoglycan biosynthetic process"/>
    <property type="evidence" value="ECO:0007669"/>
    <property type="project" value="UniProtKB-UniRule"/>
</dbReference>
<evidence type="ECO:0000256" key="7">
    <source>
        <dbReference type="ARBA" id="ARBA00022490"/>
    </source>
</evidence>
<dbReference type="Pfam" id="PF01565">
    <property type="entry name" value="FAD_binding_4"/>
    <property type="match status" value="1"/>
</dbReference>
<keyword evidence="13 19" id="KW-0573">Peptidoglycan synthesis</keyword>
<comment type="pathway">
    <text evidence="4 19">Cell wall biogenesis; peptidoglycan biosynthesis.</text>
</comment>
<dbReference type="GO" id="GO:0071949">
    <property type="term" value="F:FAD binding"/>
    <property type="evidence" value="ECO:0007669"/>
    <property type="project" value="InterPro"/>
</dbReference>
<proteinExistence type="inferred from homology"/>
<keyword evidence="16 19" id="KW-0961">Cell wall biogenesis/degradation</keyword>
<keyword evidence="22" id="KW-1185">Reference proteome</keyword>